<keyword evidence="2" id="KW-1003">Cell membrane</keyword>
<dbReference type="GO" id="GO:0005886">
    <property type="term" value="C:plasma membrane"/>
    <property type="evidence" value="ECO:0007669"/>
    <property type="project" value="UniProtKB-SubCell"/>
</dbReference>
<proteinExistence type="inferred from homology"/>
<dbReference type="Pfam" id="PF09594">
    <property type="entry name" value="GT87"/>
    <property type="match status" value="1"/>
</dbReference>
<feature type="transmembrane region" description="Helical" evidence="8">
    <location>
        <begin position="343"/>
        <end position="362"/>
    </location>
</feature>
<evidence type="ECO:0000256" key="4">
    <source>
        <dbReference type="ARBA" id="ARBA00022692"/>
    </source>
</evidence>
<accession>A0A2S6GK86</accession>
<evidence type="ECO:0000256" key="8">
    <source>
        <dbReference type="SAM" id="Phobius"/>
    </source>
</evidence>
<feature type="transmembrane region" description="Helical" evidence="8">
    <location>
        <begin position="186"/>
        <end position="206"/>
    </location>
</feature>
<keyword evidence="6 8" id="KW-0472">Membrane</keyword>
<reference evidence="9 10" key="1">
    <citation type="submission" date="2018-02" db="EMBL/GenBank/DDBJ databases">
        <title>Genomic Encyclopedia of Archaeal and Bacterial Type Strains, Phase II (KMG-II): from individual species to whole genera.</title>
        <authorList>
            <person name="Goeker M."/>
        </authorList>
    </citation>
    <scope>NUCLEOTIDE SEQUENCE [LARGE SCALE GENOMIC DNA]</scope>
    <source>
        <strain evidence="9 10">YU 961-1</strain>
    </source>
</reference>
<comment type="subcellular location">
    <subcellularLocation>
        <location evidence="1">Cell membrane</location>
        <topology evidence="1">Multi-pass membrane protein</topology>
    </subcellularLocation>
</comment>
<organism evidence="9 10">
    <name type="scientific">Actinokineospora auranticolor</name>
    <dbReference type="NCBI Taxonomy" id="155976"/>
    <lineage>
        <taxon>Bacteria</taxon>
        <taxon>Bacillati</taxon>
        <taxon>Actinomycetota</taxon>
        <taxon>Actinomycetes</taxon>
        <taxon>Pseudonocardiales</taxon>
        <taxon>Pseudonocardiaceae</taxon>
        <taxon>Actinokineospora</taxon>
    </lineage>
</organism>
<keyword evidence="9" id="KW-0328">Glycosyltransferase</keyword>
<evidence type="ECO:0000256" key="7">
    <source>
        <dbReference type="ARBA" id="ARBA00024033"/>
    </source>
</evidence>
<evidence type="ECO:0000256" key="2">
    <source>
        <dbReference type="ARBA" id="ARBA00022475"/>
    </source>
</evidence>
<evidence type="ECO:0000313" key="9">
    <source>
        <dbReference type="EMBL" id="PPK65629.1"/>
    </source>
</evidence>
<dbReference type="RefSeq" id="WP_104481057.1">
    <property type="nucleotide sequence ID" value="NZ_CP154825.1"/>
</dbReference>
<feature type="transmembrane region" description="Helical" evidence="8">
    <location>
        <begin position="311"/>
        <end position="331"/>
    </location>
</feature>
<comment type="caution">
    <text evidence="9">The sequence shown here is derived from an EMBL/GenBank/DDBJ whole genome shotgun (WGS) entry which is preliminary data.</text>
</comment>
<sequence length="383" mass="40869">MDWSTALRVHATTITVGAVTTALAVFCWLADTPLGIDSAVYRAGGYAVLHGQSLYAHLSAIPAWSPDLPFTYTPFAAMVFAPFSALPPQLCWGVLSLAAAPALHVSLRPFTTSPLPLIAAFALQPVWQSIGLGQVNLILMAAVVADVLLLGGSRYCGVAIGIVAAIKLIPLIFIAHLLLTRRVADAARALAAFVVATGLGFLVLPADSIHYMTTAMFNRHFADAKGWVGNQSWQAFVARTFPDGPQATFLVIGATAAFVLTTAWLVRRLPDDRVALLATAGCSLLISPISWTHHWVWVVPAIGLLWQRRKHTLALATAFLFTGWTINAVPAGDERAWDLPRAVFGNAYLLALLTAACALIAVSSGKARRPTGQAACRRESSTR</sequence>
<gene>
    <name evidence="9" type="ORF">CLV40_113113</name>
</gene>
<feature type="transmembrane region" description="Helical" evidence="8">
    <location>
        <begin position="247"/>
        <end position="266"/>
    </location>
</feature>
<keyword evidence="3 9" id="KW-0808">Transferase</keyword>
<comment type="similarity">
    <text evidence="7">Belongs to the glycosyltransferase 87 family.</text>
</comment>
<dbReference type="GO" id="GO:0016758">
    <property type="term" value="F:hexosyltransferase activity"/>
    <property type="evidence" value="ECO:0007669"/>
    <property type="project" value="InterPro"/>
</dbReference>
<dbReference type="AlphaFoldDB" id="A0A2S6GK86"/>
<dbReference type="InterPro" id="IPR018584">
    <property type="entry name" value="GT87"/>
</dbReference>
<feature type="transmembrane region" description="Helical" evidence="8">
    <location>
        <begin position="158"/>
        <end position="179"/>
    </location>
</feature>
<evidence type="ECO:0000256" key="5">
    <source>
        <dbReference type="ARBA" id="ARBA00022989"/>
    </source>
</evidence>
<keyword evidence="5 8" id="KW-1133">Transmembrane helix</keyword>
<keyword evidence="4 8" id="KW-0812">Transmembrane</keyword>
<feature type="transmembrane region" description="Helical" evidence="8">
    <location>
        <begin position="135"/>
        <end position="152"/>
    </location>
</feature>
<evidence type="ECO:0000313" key="10">
    <source>
        <dbReference type="Proteomes" id="UP000239203"/>
    </source>
</evidence>
<name>A0A2S6GK86_9PSEU</name>
<feature type="transmembrane region" description="Helical" evidence="8">
    <location>
        <begin position="273"/>
        <end position="291"/>
    </location>
</feature>
<dbReference type="OrthoDB" id="9774600at2"/>
<evidence type="ECO:0000256" key="3">
    <source>
        <dbReference type="ARBA" id="ARBA00022679"/>
    </source>
</evidence>
<protein>
    <submittedName>
        <fullName evidence="9">Alpha-1,2-mannosyltransferase</fullName>
    </submittedName>
</protein>
<dbReference type="EMBL" id="PTIX01000013">
    <property type="protein sequence ID" value="PPK65629.1"/>
    <property type="molecule type" value="Genomic_DNA"/>
</dbReference>
<evidence type="ECO:0000256" key="1">
    <source>
        <dbReference type="ARBA" id="ARBA00004651"/>
    </source>
</evidence>
<evidence type="ECO:0000256" key="6">
    <source>
        <dbReference type="ARBA" id="ARBA00023136"/>
    </source>
</evidence>
<dbReference type="Proteomes" id="UP000239203">
    <property type="component" value="Unassembled WGS sequence"/>
</dbReference>
<keyword evidence="10" id="KW-1185">Reference proteome</keyword>